<keyword evidence="4" id="KW-1185">Reference proteome</keyword>
<dbReference type="GO" id="GO:0006108">
    <property type="term" value="P:malate metabolic process"/>
    <property type="evidence" value="ECO:0007669"/>
    <property type="project" value="TreeGrafter"/>
</dbReference>
<dbReference type="PANTHER" id="PTHR11444">
    <property type="entry name" value="ASPARTATEAMMONIA/ARGININOSUCCINATE/ADENYLOSUCCINATE LYASE"/>
    <property type="match status" value="1"/>
</dbReference>
<dbReference type="GO" id="GO:0006099">
    <property type="term" value="P:tricarboxylic acid cycle"/>
    <property type="evidence" value="ECO:0007669"/>
    <property type="project" value="UniProtKB-UniPathway"/>
</dbReference>
<dbReference type="PANTHER" id="PTHR11444:SF1">
    <property type="entry name" value="FUMARATE HYDRATASE, MITOCHONDRIAL"/>
    <property type="match status" value="1"/>
</dbReference>
<dbReference type="Proteomes" id="UP000036681">
    <property type="component" value="Unplaced"/>
</dbReference>
<feature type="domain" description="Fumarate lyase N-terminal" evidence="3">
    <location>
        <begin position="20"/>
        <end position="306"/>
    </location>
</feature>
<dbReference type="InterPro" id="IPR005677">
    <property type="entry name" value="Fum_hydII"/>
</dbReference>
<dbReference type="InterPro" id="IPR008948">
    <property type="entry name" value="L-Aspartase-like"/>
</dbReference>
<evidence type="ECO:0000313" key="4">
    <source>
        <dbReference type="Proteomes" id="UP000036681"/>
    </source>
</evidence>
<evidence type="ECO:0000259" key="3">
    <source>
        <dbReference type="Pfam" id="PF00206"/>
    </source>
</evidence>
<dbReference type="PRINTS" id="PR00149">
    <property type="entry name" value="FUMRATELYASE"/>
</dbReference>
<evidence type="ECO:0000313" key="5">
    <source>
        <dbReference type="WBParaSite" id="ALUE_0001532201-mRNA-1"/>
    </source>
</evidence>
<dbReference type="GO" id="GO:0006106">
    <property type="term" value="P:fumarate metabolic process"/>
    <property type="evidence" value="ECO:0007669"/>
    <property type="project" value="InterPro"/>
</dbReference>
<dbReference type="WBParaSite" id="ALUE_0001532201-mRNA-1">
    <property type="protein sequence ID" value="ALUE_0001532201-mRNA-1"/>
    <property type="gene ID" value="ALUE_0001532201"/>
</dbReference>
<dbReference type="AlphaFoldDB" id="A0A0M3IBZ3"/>
<dbReference type="Gene3D" id="1.10.275.10">
    <property type="entry name" value="Fumarase/aspartase (N-terminal domain)"/>
    <property type="match status" value="1"/>
</dbReference>
<dbReference type="Gene3D" id="1.20.200.10">
    <property type="entry name" value="Fumarase/aspartase (Central domain)"/>
    <property type="match status" value="1"/>
</dbReference>
<protein>
    <recommendedName>
        <fullName evidence="2">fumarate hydratase</fullName>
        <ecNumber evidence="2">4.2.1.2</ecNumber>
    </recommendedName>
</protein>
<dbReference type="UniPathway" id="UPA00223">
    <property type="reaction ID" value="UER01007"/>
</dbReference>
<evidence type="ECO:0000256" key="1">
    <source>
        <dbReference type="ARBA" id="ARBA00009084"/>
    </source>
</evidence>
<dbReference type="FunFam" id="1.10.275.10:FF:000001">
    <property type="entry name" value="Fumarate hydratase, mitochondrial"/>
    <property type="match status" value="1"/>
</dbReference>
<dbReference type="InterPro" id="IPR000362">
    <property type="entry name" value="Fumarate_lyase_fam"/>
</dbReference>
<evidence type="ECO:0000256" key="2">
    <source>
        <dbReference type="ARBA" id="ARBA00012921"/>
    </source>
</evidence>
<sequence length="688" mass="77410">MDAIQMTSSEMTRKEWDTLGEVDVPSNRYYGAQTARALMYFRIGGIEERMPVAIIRAFGILKKASAEVNCLYGLDRELADIISQVADEIIAGNFDEDFPLVIWQTGSGTQSNMNVNEVIANRAIELLGGEIGSKQPVHPNDHVNMSQSSNDAYPTAMHIAVACELNSRLIPAVKELCDSFAMKSKEFKAIFLIRNKQMPLNLHDVFNGYKNLLDTELSCLDDAMPRLYMLAAGGTAVGTGLNAPSGFAEKVAERIAALTGLPFVTAPNKFESLAAHDVMVEIHGVLNTLATSLMKIANEIRLISDSLENAFEIHERIMNADGYPERDAELSRKSIVMNAEQCDILAMITAQVFGNHTAITVGASNGHFELNVFKPMIVSNVLHSIRLIADSCYSFAANCVQSIQILEQSEVNSCDINVQQINSPNGIFEMGPTVGSIGMMSRAQATADEVDVATKWWNDYPTSKYMEKARPQATFSSYLSNVWSKPKRLARSASYTNLTYIREAEHDYPIRRSASVSSLAPSLALPQHYRQAERIVHTVPVYKPHIYDWYSKSYCPAKWIDTHEAITRPLLRRSAFEPFPYTSHVPYYTLETQRIFANKRLENQVSYVQGSQRYLDKYVSARLKADDFAQHYAYTAYEWRTPQDHAFNRHFMYGERVFIPHAPRNPHSYAEAEALRRLYVTTGRFRFA</sequence>
<proteinExistence type="inferred from homology"/>
<dbReference type="GO" id="GO:0005739">
    <property type="term" value="C:mitochondrion"/>
    <property type="evidence" value="ECO:0007669"/>
    <property type="project" value="TreeGrafter"/>
</dbReference>
<dbReference type="InterPro" id="IPR022761">
    <property type="entry name" value="Fumarate_lyase_N"/>
</dbReference>
<dbReference type="GO" id="GO:0004333">
    <property type="term" value="F:fumarate hydratase activity"/>
    <property type="evidence" value="ECO:0007669"/>
    <property type="project" value="UniProtKB-EC"/>
</dbReference>
<organism evidence="4 5">
    <name type="scientific">Ascaris lumbricoides</name>
    <name type="common">Giant roundworm</name>
    <dbReference type="NCBI Taxonomy" id="6252"/>
    <lineage>
        <taxon>Eukaryota</taxon>
        <taxon>Metazoa</taxon>
        <taxon>Ecdysozoa</taxon>
        <taxon>Nematoda</taxon>
        <taxon>Chromadorea</taxon>
        <taxon>Rhabditida</taxon>
        <taxon>Spirurina</taxon>
        <taxon>Ascaridomorpha</taxon>
        <taxon>Ascaridoidea</taxon>
        <taxon>Ascarididae</taxon>
        <taxon>Ascaris</taxon>
    </lineage>
</organism>
<comment type="similarity">
    <text evidence="1">Belongs to the class-II fumarase/aspartase family. Fumarase subfamily.</text>
</comment>
<dbReference type="Pfam" id="PF00206">
    <property type="entry name" value="Lyase_1"/>
    <property type="match status" value="1"/>
</dbReference>
<accession>A0A0M3IBZ3</accession>
<reference evidence="5" key="1">
    <citation type="submission" date="2017-02" db="UniProtKB">
        <authorList>
            <consortium name="WormBaseParasite"/>
        </authorList>
    </citation>
    <scope>IDENTIFICATION</scope>
</reference>
<dbReference type="InterPro" id="IPR024083">
    <property type="entry name" value="Fumarase/histidase_N"/>
</dbReference>
<name>A0A0M3IBZ3_ASCLU</name>
<dbReference type="SUPFAM" id="SSF48557">
    <property type="entry name" value="L-aspartase-like"/>
    <property type="match status" value="1"/>
</dbReference>
<dbReference type="EC" id="4.2.1.2" evidence="2"/>